<name>W1P682_AMBTC</name>
<reference evidence="3" key="1">
    <citation type="journal article" date="2013" name="Science">
        <title>The Amborella genome and the evolution of flowering plants.</title>
        <authorList>
            <consortium name="Amborella Genome Project"/>
        </authorList>
    </citation>
    <scope>NUCLEOTIDE SEQUENCE [LARGE SCALE GENOMIC DNA]</scope>
</reference>
<organism evidence="2 3">
    <name type="scientific">Amborella trichopoda</name>
    <dbReference type="NCBI Taxonomy" id="13333"/>
    <lineage>
        <taxon>Eukaryota</taxon>
        <taxon>Viridiplantae</taxon>
        <taxon>Streptophyta</taxon>
        <taxon>Embryophyta</taxon>
        <taxon>Tracheophyta</taxon>
        <taxon>Spermatophyta</taxon>
        <taxon>Magnoliopsida</taxon>
        <taxon>Amborellales</taxon>
        <taxon>Amborellaceae</taxon>
        <taxon>Amborella</taxon>
    </lineage>
</organism>
<keyword evidence="3" id="KW-1185">Reference proteome</keyword>
<dbReference type="eggNOG" id="ENOG502RRSW">
    <property type="taxonomic scope" value="Eukaryota"/>
</dbReference>
<dbReference type="OMA" id="DQTSRRI"/>
<evidence type="ECO:0000313" key="2">
    <source>
        <dbReference type="EMBL" id="ERN05382.1"/>
    </source>
</evidence>
<feature type="compositionally biased region" description="Basic residues" evidence="1">
    <location>
        <begin position="1"/>
        <end position="10"/>
    </location>
</feature>
<dbReference type="Proteomes" id="UP000017836">
    <property type="component" value="Unassembled WGS sequence"/>
</dbReference>
<dbReference type="Gramene" id="ERN05382">
    <property type="protein sequence ID" value="ERN05382"/>
    <property type="gene ID" value="AMTR_s00007p00212040"/>
</dbReference>
<evidence type="ECO:0008006" key="4">
    <source>
        <dbReference type="Google" id="ProtNLM"/>
    </source>
</evidence>
<proteinExistence type="predicted"/>
<dbReference type="EMBL" id="KI394011">
    <property type="protein sequence ID" value="ERN05382.1"/>
    <property type="molecule type" value="Genomic_DNA"/>
</dbReference>
<accession>W1P682</accession>
<sequence>MAILQRKKSHIFSDPPPSPIATGKGTRSAAINDEIFTEYLERSLKIPHLQLPESHFSDQTSRRIPAIISLPSLISRDPSSINRLLSSLKDFGCFELADHALLGDDFSPLNENLDNLFGALDDKKKTICKIFKVFLSDSGHVAGIREEVRWASPEKEEVKAVLRPESCTTVW</sequence>
<dbReference type="PANTHER" id="PTHR34945">
    <property type="entry name" value="2-OXOGLUTARATE (2OG) AND FE(II)-DEPENDENT OXYGENASE SUPERFAMILY PROTEIN"/>
    <property type="match status" value="1"/>
</dbReference>
<protein>
    <recommendedName>
        <fullName evidence="4">Non-haem dioxygenase N-terminal domain-containing protein</fullName>
    </recommendedName>
</protein>
<evidence type="ECO:0000313" key="3">
    <source>
        <dbReference type="Proteomes" id="UP000017836"/>
    </source>
</evidence>
<dbReference type="HOGENOM" id="CLU_1564974_0_0_1"/>
<evidence type="ECO:0000256" key="1">
    <source>
        <dbReference type="SAM" id="MobiDB-lite"/>
    </source>
</evidence>
<dbReference type="PANTHER" id="PTHR34945:SF4">
    <property type="entry name" value="2-OXOGLUTARATE (2OG) AND FE(II)-DEPENDENT OXYGENASE SUPERFAMILY PROTEIN"/>
    <property type="match status" value="1"/>
</dbReference>
<dbReference type="AlphaFoldDB" id="W1P682"/>
<feature type="region of interest" description="Disordered" evidence="1">
    <location>
        <begin position="1"/>
        <end position="27"/>
    </location>
</feature>
<gene>
    <name evidence="2" type="ORF">AMTR_s00007p00212040</name>
</gene>